<accession>A0A1L9BK44</accession>
<feature type="domain" description="DJ-1/PfpI" evidence="1">
    <location>
        <begin position="5"/>
        <end position="167"/>
    </location>
</feature>
<dbReference type="InterPro" id="IPR050325">
    <property type="entry name" value="Prot/Nucl_acid_deglycase"/>
</dbReference>
<dbReference type="Pfam" id="PF01965">
    <property type="entry name" value="DJ-1_PfpI"/>
    <property type="match status" value="1"/>
</dbReference>
<dbReference type="RefSeq" id="WP_071896768.1">
    <property type="nucleotide sequence ID" value="NZ_MPIN01000001.1"/>
</dbReference>
<dbReference type="PANTHER" id="PTHR48094">
    <property type="entry name" value="PROTEIN/NUCLEIC ACID DEGLYCASE DJ-1-RELATED"/>
    <property type="match status" value="1"/>
</dbReference>
<dbReference type="GO" id="GO:0005737">
    <property type="term" value="C:cytoplasm"/>
    <property type="evidence" value="ECO:0007669"/>
    <property type="project" value="TreeGrafter"/>
</dbReference>
<reference evidence="3" key="1">
    <citation type="submission" date="2016-11" db="EMBL/GenBank/DDBJ databases">
        <authorList>
            <person name="Shukria A."/>
            <person name="Stevens D.C."/>
        </authorList>
    </citation>
    <scope>NUCLEOTIDE SEQUENCE [LARGE SCALE GENOMIC DNA]</scope>
    <source>
        <strain evidence="3">Cbfe23</strain>
    </source>
</reference>
<dbReference type="InterPro" id="IPR002818">
    <property type="entry name" value="DJ-1/PfpI"/>
</dbReference>
<reference evidence="2 3" key="2">
    <citation type="submission" date="2016-12" db="EMBL/GenBank/DDBJ databases">
        <title>Draft Genome Sequence of Cystobacter ferrugineus Strain Cbfe23.</title>
        <authorList>
            <person name="Akbar S."/>
            <person name="Dowd S.E."/>
            <person name="Stevens D.C."/>
        </authorList>
    </citation>
    <scope>NUCLEOTIDE SEQUENCE [LARGE SCALE GENOMIC DNA]</scope>
    <source>
        <strain evidence="2 3">Cbfe23</strain>
    </source>
</reference>
<dbReference type="STRING" id="83449.BON30_05680"/>
<comment type="caution">
    <text evidence="2">The sequence shown here is derived from an EMBL/GenBank/DDBJ whole genome shotgun (WGS) entry which is preliminary data.</text>
</comment>
<sequence>MPKTLVFYVQDGFADWEAAYILPLLRERGVGIRVVSENGASVTSAGGLGVVAHTRLRNVYPADVDGLILPGGDFWMDDSSNQPVLAFAQDLLTQGKMVAAICSATVALARQGLLDQRRHTSNDLGVLKQEAPAYRGEALYVQSLAVTEGNLITASAIGALEFAREIADYLKLGSESYRKQWYELFKHGVAPPADFWTQS</sequence>
<evidence type="ECO:0000259" key="1">
    <source>
        <dbReference type="Pfam" id="PF01965"/>
    </source>
</evidence>
<dbReference type="PANTHER" id="PTHR48094:SF19">
    <property type="entry name" value="DJ-1_PFPI DOMAIN-CONTAINING PROTEIN"/>
    <property type="match status" value="1"/>
</dbReference>
<keyword evidence="3" id="KW-1185">Reference proteome</keyword>
<organism evidence="2 3">
    <name type="scientific">Cystobacter ferrugineus</name>
    <dbReference type="NCBI Taxonomy" id="83449"/>
    <lineage>
        <taxon>Bacteria</taxon>
        <taxon>Pseudomonadati</taxon>
        <taxon>Myxococcota</taxon>
        <taxon>Myxococcia</taxon>
        <taxon>Myxococcales</taxon>
        <taxon>Cystobacterineae</taxon>
        <taxon>Archangiaceae</taxon>
        <taxon>Cystobacter</taxon>
    </lineage>
</organism>
<name>A0A1L9BK44_9BACT</name>
<dbReference type="InterPro" id="IPR029062">
    <property type="entry name" value="Class_I_gatase-like"/>
</dbReference>
<dbReference type="Gene3D" id="3.40.50.880">
    <property type="match status" value="1"/>
</dbReference>
<dbReference type="AlphaFoldDB" id="A0A1L9BK44"/>
<dbReference type="SUPFAM" id="SSF52317">
    <property type="entry name" value="Class I glutamine amidotransferase-like"/>
    <property type="match status" value="1"/>
</dbReference>
<protein>
    <recommendedName>
        <fullName evidence="1">DJ-1/PfpI domain-containing protein</fullName>
    </recommendedName>
</protein>
<gene>
    <name evidence="2" type="ORF">BON30_05680</name>
</gene>
<proteinExistence type="predicted"/>
<evidence type="ECO:0000313" key="2">
    <source>
        <dbReference type="EMBL" id="OJH42672.1"/>
    </source>
</evidence>
<evidence type="ECO:0000313" key="3">
    <source>
        <dbReference type="Proteomes" id="UP000182229"/>
    </source>
</evidence>
<dbReference type="OrthoDB" id="6003696at2"/>
<dbReference type="EMBL" id="MPIN01000001">
    <property type="protein sequence ID" value="OJH42672.1"/>
    <property type="molecule type" value="Genomic_DNA"/>
</dbReference>
<dbReference type="Proteomes" id="UP000182229">
    <property type="component" value="Unassembled WGS sequence"/>
</dbReference>